<evidence type="ECO:0000259" key="6">
    <source>
        <dbReference type="Pfam" id="PF04542"/>
    </source>
</evidence>
<evidence type="ECO:0000313" key="9">
    <source>
        <dbReference type="Proteomes" id="UP000428260"/>
    </source>
</evidence>
<dbReference type="GO" id="GO:0016987">
    <property type="term" value="F:sigma factor activity"/>
    <property type="evidence" value="ECO:0007669"/>
    <property type="project" value="UniProtKB-KW"/>
</dbReference>
<dbReference type="AlphaFoldDB" id="A0A6I6K2H9"/>
<dbReference type="Gene3D" id="1.10.10.10">
    <property type="entry name" value="Winged helix-like DNA-binding domain superfamily/Winged helix DNA-binding domain"/>
    <property type="match status" value="1"/>
</dbReference>
<dbReference type="InterPro" id="IPR036388">
    <property type="entry name" value="WH-like_DNA-bd_sf"/>
</dbReference>
<dbReference type="InterPro" id="IPR013324">
    <property type="entry name" value="RNA_pol_sigma_r3/r4-like"/>
</dbReference>
<evidence type="ECO:0000259" key="7">
    <source>
        <dbReference type="Pfam" id="PF08281"/>
    </source>
</evidence>
<dbReference type="KEGG" id="mcos:GM418_24585"/>
<dbReference type="InterPro" id="IPR013325">
    <property type="entry name" value="RNA_pol_sigma_r2"/>
</dbReference>
<organism evidence="8 9">
    <name type="scientific">Maribellus comscasis</name>
    <dbReference type="NCBI Taxonomy" id="2681766"/>
    <lineage>
        <taxon>Bacteria</taxon>
        <taxon>Pseudomonadati</taxon>
        <taxon>Bacteroidota</taxon>
        <taxon>Bacteroidia</taxon>
        <taxon>Marinilabiliales</taxon>
        <taxon>Prolixibacteraceae</taxon>
        <taxon>Maribellus</taxon>
    </lineage>
</organism>
<keyword evidence="2" id="KW-0805">Transcription regulation</keyword>
<dbReference type="InterPro" id="IPR013249">
    <property type="entry name" value="RNA_pol_sigma70_r4_t2"/>
</dbReference>
<protein>
    <submittedName>
        <fullName evidence="8">Sigma-70 family RNA polymerase sigma factor</fullName>
    </submittedName>
</protein>
<dbReference type="NCBIfam" id="TIGR02937">
    <property type="entry name" value="sigma70-ECF"/>
    <property type="match status" value="1"/>
</dbReference>
<dbReference type="Pfam" id="PF08281">
    <property type="entry name" value="Sigma70_r4_2"/>
    <property type="match status" value="1"/>
</dbReference>
<comment type="similarity">
    <text evidence="1">Belongs to the sigma-70 factor family. ECF subfamily.</text>
</comment>
<keyword evidence="4" id="KW-0238">DNA-binding</keyword>
<dbReference type="InterPro" id="IPR007627">
    <property type="entry name" value="RNA_pol_sigma70_r2"/>
</dbReference>
<dbReference type="SUPFAM" id="SSF88946">
    <property type="entry name" value="Sigma2 domain of RNA polymerase sigma factors"/>
    <property type="match status" value="1"/>
</dbReference>
<dbReference type="SUPFAM" id="SSF88659">
    <property type="entry name" value="Sigma3 and sigma4 domains of RNA polymerase sigma factors"/>
    <property type="match status" value="1"/>
</dbReference>
<dbReference type="EMBL" id="CP046401">
    <property type="protein sequence ID" value="QGY46717.1"/>
    <property type="molecule type" value="Genomic_DNA"/>
</dbReference>
<dbReference type="Gene3D" id="1.10.1740.10">
    <property type="match status" value="1"/>
</dbReference>
<evidence type="ECO:0000256" key="2">
    <source>
        <dbReference type="ARBA" id="ARBA00023015"/>
    </source>
</evidence>
<sequence length="198" mass="23695">MQLNPFRHKNKEKSEEELLADYLANKDMNVLGELYKRYMHLVYGVCLKYFKEREKSQDAVILIFEKLLIEIEKHKIRNFKSWLYVVAKNHCLMELRKTKAGKIISIADENEMAAFMEIEPELHPIDREADEINEQALNDCIERLKNEQKNCIRLFYYENKSYREICIILELEEKKVKSFIQNGKRNLKICLESKNAQE</sequence>
<evidence type="ECO:0000256" key="1">
    <source>
        <dbReference type="ARBA" id="ARBA00010641"/>
    </source>
</evidence>
<feature type="domain" description="RNA polymerase sigma factor 70 region 4 type 2" evidence="7">
    <location>
        <begin position="135"/>
        <end position="187"/>
    </location>
</feature>
<name>A0A6I6K2H9_9BACT</name>
<dbReference type="Proteomes" id="UP000428260">
    <property type="component" value="Chromosome"/>
</dbReference>
<dbReference type="PANTHER" id="PTHR43133">
    <property type="entry name" value="RNA POLYMERASE ECF-TYPE SIGMA FACTO"/>
    <property type="match status" value="1"/>
</dbReference>
<evidence type="ECO:0000256" key="5">
    <source>
        <dbReference type="ARBA" id="ARBA00023163"/>
    </source>
</evidence>
<dbReference type="InterPro" id="IPR039425">
    <property type="entry name" value="RNA_pol_sigma-70-like"/>
</dbReference>
<keyword evidence="9" id="KW-1185">Reference proteome</keyword>
<dbReference type="Pfam" id="PF04542">
    <property type="entry name" value="Sigma70_r2"/>
    <property type="match status" value="1"/>
</dbReference>
<dbReference type="GO" id="GO:0003677">
    <property type="term" value="F:DNA binding"/>
    <property type="evidence" value="ECO:0007669"/>
    <property type="project" value="UniProtKB-KW"/>
</dbReference>
<dbReference type="InterPro" id="IPR014284">
    <property type="entry name" value="RNA_pol_sigma-70_dom"/>
</dbReference>
<reference evidence="8 9" key="1">
    <citation type="submission" date="2019-11" db="EMBL/GenBank/DDBJ databases">
        <authorList>
            <person name="Zheng R.K."/>
            <person name="Sun C.M."/>
        </authorList>
    </citation>
    <scope>NUCLEOTIDE SEQUENCE [LARGE SCALE GENOMIC DNA]</scope>
    <source>
        <strain evidence="8 9">WC007</strain>
    </source>
</reference>
<feature type="domain" description="RNA polymerase sigma-70 region 2" evidence="6">
    <location>
        <begin position="34"/>
        <end position="99"/>
    </location>
</feature>
<evidence type="ECO:0000256" key="3">
    <source>
        <dbReference type="ARBA" id="ARBA00023082"/>
    </source>
</evidence>
<evidence type="ECO:0000313" key="8">
    <source>
        <dbReference type="EMBL" id="QGY46717.1"/>
    </source>
</evidence>
<gene>
    <name evidence="8" type="ORF">GM418_24585</name>
</gene>
<accession>A0A6I6K2H9</accession>
<dbReference type="PANTHER" id="PTHR43133:SF8">
    <property type="entry name" value="RNA POLYMERASE SIGMA FACTOR HI_1459-RELATED"/>
    <property type="match status" value="1"/>
</dbReference>
<evidence type="ECO:0000256" key="4">
    <source>
        <dbReference type="ARBA" id="ARBA00023125"/>
    </source>
</evidence>
<keyword evidence="5" id="KW-0804">Transcription</keyword>
<dbReference type="GO" id="GO:0006352">
    <property type="term" value="P:DNA-templated transcription initiation"/>
    <property type="evidence" value="ECO:0007669"/>
    <property type="project" value="InterPro"/>
</dbReference>
<dbReference type="RefSeq" id="WP_158869872.1">
    <property type="nucleotide sequence ID" value="NZ_CP046401.1"/>
</dbReference>
<keyword evidence="3" id="KW-0731">Sigma factor</keyword>
<proteinExistence type="inferred from homology"/>